<protein>
    <recommendedName>
        <fullName evidence="3">Glycosidase</fullName>
    </recommendedName>
</protein>
<evidence type="ECO:0000313" key="2">
    <source>
        <dbReference type="Proteomes" id="UP000229401"/>
    </source>
</evidence>
<dbReference type="EMBL" id="PFLI01000184">
    <property type="protein sequence ID" value="PIY71587.1"/>
    <property type="molecule type" value="Genomic_DNA"/>
</dbReference>
<dbReference type="Proteomes" id="UP000229401">
    <property type="component" value="Unassembled WGS sequence"/>
</dbReference>
<gene>
    <name evidence="1" type="ORF">COY87_05370</name>
</gene>
<dbReference type="SUPFAM" id="SSF75005">
    <property type="entry name" value="Arabinanase/levansucrase/invertase"/>
    <property type="match status" value="1"/>
</dbReference>
<dbReference type="Gene3D" id="2.115.10.20">
    <property type="entry name" value="Glycosyl hydrolase domain, family 43"/>
    <property type="match status" value="1"/>
</dbReference>
<name>A0A2M7QGW7_9BACT</name>
<comment type="caution">
    <text evidence="1">The sequence shown here is derived from an EMBL/GenBank/DDBJ whole genome shotgun (WGS) entry which is preliminary data.</text>
</comment>
<evidence type="ECO:0008006" key="3">
    <source>
        <dbReference type="Google" id="ProtNLM"/>
    </source>
</evidence>
<proteinExistence type="predicted"/>
<reference evidence="2" key="1">
    <citation type="submission" date="2017-09" db="EMBL/GenBank/DDBJ databases">
        <title>Depth-based differentiation of microbial function through sediment-hosted aquifers and enrichment of novel symbionts in the deep terrestrial subsurface.</title>
        <authorList>
            <person name="Probst A.J."/>
            <person name="Ladd B."/>
            <person name="Jarett J.K."/>
            <person name="Geller-Mcgrath D.E."/>
            <person name="Sieber C.M.K."/>
            <person name="Emerson J.B."/>
            <person name="Anantharaman K."/>
            <person name="Thomas B.C."/>
            <person name="Malmstrom R."/>
            <person name="Stieglmeier M."/>
            <person name="Klingl A."/>
            <person name="Woyke T."/>
            <person name="Ryan C.M."/>
            <person name="Banfield J.F."/>
        </authorList>
    </citation>
    <scope>NUCLEOTIDE SEQUENCE [LARGE SCALE GENOMIC DNA]</scope>
</reference>
<dbReference type="AlphaFoldDB" id="A0A2M7QGW7"/>
<sequence>MKIHHIKDIFPNSGVARYNLAVWQKANENSLYLIGREVAKPGKMGEPDIGILKLFEVTTDGSVIQEKVIWKPIYDGISLEDPRALELPHENLIVGLTAVLRDKKGNPIPFPAIIKIDSLHTWKQELPPLLIIDTFGPGKNLTPIDTDTYLFRPDHPDYNHKLLVFSLQSQIPNKLTEIDFPLTIPWATWRIGTTMPPIWLTPTEALFIIHGISLKKINGTEKYIYSIGKAKLIRENNAYRAIVSPEPILTPDDFLDTKGLPFVEELHPELRRVVYSCGGVIKKQTPDKLSLYVNVGDRTTFEVEFSLKELKDGLF</sequence>
<accession>A0A2M7QGW7</accession>
<evidence type="ECO:0000313" key="1">
    <source>
        <dbReference type="EMBL" id="PIY71587.1"/>
    </source>
</evidence>
<dbReference type="InterPro" id="IPR023296">
    <property type="entry name" value="Glyco_hydro_beta-prop_sf"/>
</dbReference>
<organism evidence="1 2">
    <name type="scientific">Candidatus Roizmanbacteria bacterium CG_4_10_14_0_8_um_filter_33_9</name>
    <dbReference type="NCBI Taxonomy" id="1974826"/>
    <lineage>
        <taxon>Bacteria</taxon>
        <taxon>Candidatus Roizmaniibacteriota</taxon>
    </lineage>
</organism>